<evidence type="ECO:0000313" key="3">
    <source>
        <dbReference type="Proteomes" id="UP000305067"/>
    </source>
</evidence>
<organism evidence="2 3">
    <name type="scientific">Pterulicium gracile</name>
    <dbReference type="NCBI Taxonomy" id="1884261"/>
    <lineage>
        <taxon>Eukaryota</taxon>
        <taxon>Fungi</taxon>
        <taxon>Dikarya</taxon>
        <taxon>Basidiomycota</taxon>
        <taxon>Agaricomycotina</taxon>
        <taxon>Agaricomycetes</taxon>
        <taxon>Agaricomycetidae</taxon>
        <taxon>Agaricales</taxon>
        <taxon>Pleurotineae</taxon>
        <taxon>Pterulaceae</taxon>
        <taxon>Pterulicium</taxon>
    </lineage>
</organism>
<feature type="compositionally biased region" description="Basic and acidic residues" evidence="1">
    <location>
        <begin position="124"/>
        <end position="136"/>
    </location>
</feature>
<dbReference type="EMBL" id="ML178814">
    <property type="protein sequence ID" value="TFL07257.1"/>
    <property type="molecule type" value="Genomic_DNA"/>
</dbReference>
<feature type="compositionally biased region" description="Polar residues" evidence="1">
    <location>
        <begin position="155"/>
        <end position="165"/>
    </location>
</feature>
<evidence type="ECO:0000256" key="1">
    <source>
        <dbReference type="SAM" id="MobiDB-lite"/>
    </source>
</evidence>
<dbReference type="GO" id="GO:0005840">
    <property type="term" value="C:ribosome"/>
    <property type="evidence" value="ECO:0007669"/>
    <property type="project" value="UniProtKB-KW"/>
</dbReference>
<dbReference type="STRING" id="1884261.A0A5C3R109"/>
<keyword evidence="2" id="KW-0687">Ribonucleoprotein</keyword>
<reference evidence="2 3" key="1">
    <citation type="journal article" date="2019" name="Nat. Ecol. Evol.">
        <title>Megaphylogeny resolves global patterns of mushroom evolution.</title>
        <authorList>
            <person name="Varga T."/>
            <person name="Krizsan K."/>
            <person name="Foldi C."/>
            <person name="Dima B."/>
            <person name="Sanchez-Garcia M."/>
            <person name="Sanchez-Ramirez S."/>
            <person name="Szollosi G.J."/>
            <person name="Szarkandi J.G."/>
            <person name="Papp V."/>
            <person name="Albert L."/>
            <person name="Andreopoulos W."/>
            <person name="Angelini C."/>
            <person name="Antonin V."/>
            <person name="Barry K.W."/>
            <person name="Bougher N.L."/>
            <person name="Buchanan P."/>
            <person name="Buyck B."/>
            <person name="Bense V."/>
            <person name="Catcheside P."/>
            <person name="Chovatia M."/>
            <person name="Cooper J."/>
            <person name="Damon W."/>
            <person name="Desjardin D."/>
            <person name="Finy P."/>
            <person name="Geml J."/>
            <person name="Haridas S."/>
            <person name="Hughes K."/>
            <person name="Justo A."/>
            <person name="Karasinski D."/>
            <person name="Kautmanova I."/>
            <person name="Kiss B."/>
            <person name="Kocsube S."/>
            <person name="Kotiranta H."/>
            <person name="LaButti K.M."/>
            <person name="Lechner B.E."/>
            <person name="Liimatainen K."/>
            <person name="Lipzen A."/>
            <person name="Lukacs Z."/>
            <person name="Mihaltcheva S."/>
            <person name="Morgado L.N."/>
            <person name="Niskanen T."/>
            <person name="Noordeloos M.E."/>
            <person name="Ohm R.A."/>
            <person name="Ortiz-Santana B."/>
            <person name="Ovrebo C."/>
            <person name="Racz N."/>
            <person name="Riley R."/>
            <person name="Savchenko A."/>
            <person name="Shiryaev A."/>
            <person name="Soop K."/>
            <person name="Spirin V."/>
            <person name="Szebenyi C."/>
            <person name="Tomsovsky M."/>
            <person name="Tulloss R.E."/>
            <person name="Uehling J."/>
            <person name="Grigoriev I.V."/>
            <person name="Vagvolgyi C."/>
            <person name="Papp T."/>
            <person name="Martin F.M."/>
            <person name="Miettinen O."/>
            <person name="Hibbett D.S."/>
            <person name="Nagy L.G."/>
        </authorList>
    </citation>
    <scope>NUCLEOTIDE SEQUENCE [LARGE SCALE GENOMIC DNA]</scope>
    <source>
        <strain evidence="2 3">CBS 309.79</strain>
    </source>
</reference>
<protein>
    <submittedName>
        <fullName evidence="2">Mitochondrial ribosomal protein subunit-domain-containing protein</fullName>
    </submittedName>
</protein>
<feature type="region of interest" description="Disordered" evidence="1">
    <location>
        <begin position="122"/>
        <end position="165"/>
    </location>
</feature>
<dbReference type="PANTHER" id="PTHR28058:SF1">
    <property type="entry name" value="SMALL RIBOSOMAL SUBUNIT PROTEIN BS1M"/>
    <property type="match status" value="1"/>
</dbReference>
<dbReference type="OrthoDB" id="2735536at2759"/>
<dbReference type="PANTHER" id="PTHR28058">
    <property type="entry name" value="37S RIBOSOMAL PROTEIN MRP51, MITOCHONDRIAL"/>
    <property type="match status" value="1"/>
</dbReference>
<dbReference type="Proteomes" id="UP000305067">
    <property type="component" value="Unassembled WGS sequence"/>
</dbReference>
<keyword evidence="2" id="KW-0689">Ribosomal protein</keyword>
<gene>
    <name evidence="2" type="ORF">BDV98DRAFT_15678</name>
</gene>
<accession>A0A5C3R109</accession>
<sequence length="436" mass="48051">MAAVAAVQPSPFATLLRRSRFASYDPAIAQVYTAHDGDAHRGNYGFKRPFPLRRRHGFVTVHSVDSKAQQTEFNRAEARARFVRRWAEVGGPVEPRESNWAKRAGNAPALMDSEFAPLAQSQELEAKESQEREKALARSGQLGPRSPAAAPPAQSGENYNSSRSGSVKLLSKMSPRQFERYLAQLRSIRPQFQEYVRKTAPARNITERSPHALSSNVNNLHREFIASYTDKWLQSGTARSFAQCPHPNGALTYSHPSHLQTLFTTAPQPGLVLMNGRPMDFVNRGNRDNRTGAHFVSFAGLTATLRSTGGKPPLLDTTAGINHKNAEQSVGMFRLARNPKMMMVPNVVGRLQQGTKAAQIEAEVYLDEKPDFAQTIYPPGTRQSISPPFDPDAQRPYLFGSAPTSEPKVWRRPGSKNSANGTQDFLNVVTGMVGSA</sequence>
<dbReference type="InterPro" id="IPR016712">
    <property type="entry name" value="Rbsml_bS1m-like"/>
</dbReference>
<proteinExistence type="predicted"/>
<name>A0A5C3R109_9AGAR</name>
<feature type="region of interest" description="Disordered" evidence="1">
    <location>
        <begin position="398"/>
        <end position="423"/>
    </location>
</feature>
<dbReference type="AlphaFoldDB" id="A0A5C3R109"/>
<dbReference type="Pfam" id="PF11709">
    <property type="entry name" value="Mit_ribos_Mrp51"/>
    <property type="match status" value="1"/>
</dbReference>
<evidence type="ECO:0000313" key="2">
    <source>
        <dbReference type="EMBL" id="TFL07257.1"/>
    </source>
</evidence>
<keyword evidence="3" id="KW-1185">Reference proteome</keyword>